<accession>A0A410PWZ8</accession>
<organism evidence="1 2">
    <name type="scientific">Aminipila luticellarii</name>
    <dbReference type="NCBI Taxonomy" id="2507160"/>
    <lineage>
        <taxon>Bacteria</taxon>
        <taxon>Bacillati</taxon>
        <taxon>Bacillota</taxon>
        <taxon>Clostridia</taxon>
        <taxon>Peptostreptococcales</taxon>
        <taxon>Anaerovoracaceae</taxon>
        <taxon>Aminipila</taxon>
    </lineage>
</organism>
<dbReference type="KEGG" id="amij:EQM06_09640"/>
<evidence type="ECO:0000313" key="1">
    <source>
        <dbReference type="EMBL" id="QAT43457.1"/>
    </source>
</evidence>
<name>A0A410PWZ8_9FIRM</name>
<reference evidence="1 2" key="1">
    <citation type="submission" date="2019-01" db="EMBL/GenBank/DDBJ databases">
        <title>Draft genomes of a novel of Aminipila strains.</title>
        <authorList>
            <person name="Ma S."/>
        </authorList>
    </citation>
    <scope>NUCLEOTIDE SEQUENCE [LARGE SCALE GENOMIC DNA]</scope>
    <source>
        <strain evidence="2">JN-39</strain>
    </source>
</reference>
<sequence>MTENAYANAEKAHENVKYHLEQDIKKYAPYVPEVQTLLIPPKGNYCNADYTFCPHLLYGGFCAELYTELRAVDGCQFTTITDEQFWDCLGAGERPHKTVPHGVAVGSYKVFKKQCGKPRTKGGRR</sequence>
<dbReference type="AlphaFoldDB" id="A0A410PWZ8"/>
<dbReference type="RefSeq" id="WP_128746237.1">
    <property type="nucleotide sequence ID" value="NZ_CP035281.1"/>
</dbReference>
<protein>
    <submittedName>
        <fullName evidence="1">Uncharacterized protein</fullName>
    </submittedName>
</protein>
<evidence type="ECO:0000313" key="2">
    <source>
        <dbReference type="Proteomes" id="UP000287601"/>
    </source>
</evidence>
<gene>
    <name evidence="1" type="ORF">EQM06_09640</name>
</gene>
<keyword evidence="2" id="KW-1185">Reference proteome</keyword>
<proteinExistence type="predicted"/>
<dbReference type="Proteomes" id="UP000287601">
    <property type="component" value="Chromosome"/>
</dbReference>
<dbReference type="EMBL" id="CP035281">
    <property type="protein sequence ID" value="QAT43457.1"/>
    <property type="molecule type" value="Genomic_DNA"/>
</dbReference>